<dbReference type="CDD" id="cd13922">
    <property type="entry name" value="Azurin"/>
    <property type="match status" value="1"/>
</dbReference>
<dbReference type="Pfam" id="PF00127">
    <property type="entry name" value="Copper-bind"/>
    <property type="match status" value="1"/>
</dbReference>
<dbReference type="InterPro" id="IPR050845">
    <property type="entry name" value="Cu-binding_ET"/>
</dbReference>
<evidence type="ECO:0000256" key="3">
    <source>
        <dbReference type="ARBA" id="ARBA00022982"/>
    </source>
</evidence>
<dbReference type="InterPro" id="IPR014068">
    <property type="entry name" value="Azurin"/>
</dbReference>
<dbReference type="EMBL" id="BAABCA010000003">
    <property type="protein sequence ID" value="GAA4234549.1"/>
    <property type="molecule type" value="Genomic_DNA"/>
</dbReference>
<evidence type="ECO:0000256" key="4">
    <source>
        <dbReference type="ARBA" id="ARBA00023008"/>
    </source>
</evidence>
<accession>A0ABP8C6K5</accession>
<dbReference type="InterPro" id="IPR000923">
    <property type="entry name" value="BlueCu_1"/>
</dbReference>
<evidence type="ECO:0000313" key="7">
    <source>
        <dbReference type="Proteomes" id="UP001501496"/>
    </source>
</evidence>
<sequence length="171" mass="18680">MKAIKYVLASVFALAILVSCGGEKKTEEKKEQKVKLGVKKEEKKVESAVEEIVISGNDLMQFDKTEIKVKAGKKVKLTLRHKGKLDVNVMGHNFVLLKQGVNITAFAGKAAVSKDNQYIPKGSEDIIVHTSLIGAGQTTTIEFDAPAAGTYDYLCSFPGHYAMMKGKFIVE</sequence>
<dbReference type="PROSITE" id="PS00196">
    <property type="entry name" value="COPPER_BLUE"/>
    <property type="match status" value="1"/>
</dbReference>
<keyword evidence="3" id="KW-0249">Electron transport</keyword>
<keyword evidence="7" id="KW-1185">Reference proteome</keyword>
<dbReference type="NCBIfam" id="TIGR02695">
    <property type="entry name" value="azurin"/>
    <property type="match status" value="1"/>
</dbReference>
<dbReference type="Proteomes" id="UP001501496">
    <property type="component" value="Unassembled WGS sequence"/>
</dbReference>
<dbReference type="PROSITE" id="PS51257">
    <property type="entry name" value="PROKAR_LIPOPROTEIN"/>
    <property type="match status" value="1"/>
</dbReference>
<feature type="domain" description="Blue (type 1) copper" evidence="5">
    <location>
        <begin position="53"/>
        <end position="171"/>
    </location>
</feature>
<evidence type="ECO:0000256" key="1">
    <source>
        <dbReference type="ARBA" id="ARBA00022448"/>
    </source>
</evidence>
<name>A0ABP8C6K5_9FLAO</name>
<dbReference type="PANTHER" id="PTHR38439:SF2">
    <property type="entry name" value="OUTER MEMBRANE PROTEIN H.8"/>
    <property type="match status" value="1"/>
</dbReference>
<gene>
    <name evidence="6" type="ORF">GCM10022291_14220</name>
</gene>
<keyword evidence="2" id="KW-0479">Metal-binding</keyword>
<evidence type="ECO:0000259" key="5">
    <source>
        <dbReference type="Pfam" id="PF00127"/>
    </source>
</evidence>
<protein>
    <recommendedName>
        <fullName evidence="5">Blue (type 1) copper domain-containing protein</fullName>
    </recommendedName>
</protein>
<dbReference type="InterPro" id="IPR028871">
    <property type="entry name" value="BlueCu_1_BS"/>
</dbReference>
<evidence type="ECO:0000256" key="2">
    <source>
        <dbReference type="ARBA" id="ARBA00022723"/>
    </source>
</evidence>
<dbReference type="Gene3D" id="2.60.40.420">
    <property type="entry name" value="Cupredoxins - blue copper proteins"/>
    <property type="match status" value="1"/>
</dbReference>
<dbReference type="PANTHER" id="PTHR38439">
    <property type="entry name" value="AURACYANIN-B"/>
    <property type="match status" value="1"/>
</dbReference>
<dbReference type="SUPFAM" id="SSF49503">
    <property type="entry name" value="Cupredoxins"/>
    <property type="match status" value="1"/>
</dbReference>
<dbReference type="RefSeq" id="WP_344787451.1">
    <property type="nucleotide sequence ID" value="NZ_BAABCA010000003.1"/>
</dbReference>
<comment type="caution">
    <text evidence="6">The sequence shown here is derived from an EMBL/GenBank/DDBJ whole genome shotgun (WGS) entry which is preliminary data.</text>
</comment>
<dbReference type="InterPro" id="IPR008972">
    <property type="entry name" value="Cupredoxin"/>
</dbReference>
<reference evidence="7" key="1">
    <citation type="journal article" date="2019" name="Int. J. Syst. Evol. Microbiol.">
        <title>The Global Catalogue of Microorganisms (GCM) 10K type strain sequencing project: providing services to taxonomists for standard genome sequencing and annotation.</title>
        <authorList>
            <consortium name="The Broad Institute Genomics Platform"/>
            <consortium name="The Broad Institute Genome Sequencing Center for Infectious Disease"/>
            <person name="Wu L."/>
            <person name="Ma J."/>
        </authorList>
    </citation>
    <scope>NUCLEOTIDE SEQUENCE [LARGE SCALE GENOMIC DNA]</scope>
    <source>
        <strain evidence="7">JCM 17630</strain>
    </source>
</reference>
<keyword evidence="4" id="KW-0186">Copper</keyword>
<keyword evidence="1" id="KW-0813">Transport</keyword>
<organism evidence="6 7">
    <name type="scientific">Postechiella marina</name>
    <dbReference type="NCBI Taxonomy" id="943941"/>
    <lineage>
        <taxon>Bacteria</taxon>
        <taxon>Pseudomonadati</taxon>
        <taxon>Bacteroidota</taxon>
        <taxon>Flavobacteriia</taxon>
        <taxon>Flavobacteriales</taxon>
        <taxon>Flavobacteriaceae</taxon>
        <taxon>Postechiella</taxon>
    </lineage>
</organism>
<proteinExistence type="predicted"/>
<evidence type="ECO:0000313" key="6">
    <source>
        <dbReference type="EMBL" id="GAA4234549.1"/>
    </source>
</evidence>